<dbReference type="Proteomes" id="UP000249393">
    <property type="component" value="Unassembled WGS sequence"/>
</dbReference>
<feature type="signal peptide" evidence="1">
    <location>
        <begin position="1"/>
        <end position="20"/>
    </location>
</feature>
<feature type="domain" description="WW" evidence="2">
    <location>
        <begin position="219"/>
        <end position="243"/>
    </location>
</feature>
<keyword evidence="1" id="KW-0732">Signal</keyword>
<dbReference type="Gene3D" id="3.40.50.880">
    <property type="match status" value="1"/>
</dbReference>
<evidence type="ECO:0000256" key="1">
    <source>
        <dbReference type="SAM" id="SignalP"/>
    </source>
</evidence>
<organism evidence="3 4">
    <name type="scientific">Caulobacter segnis</name>
    <dbReference type="NCBI Taxonomy" id="88688"/>
    <lineage>
        <taxon>Bacteria</taxon>
        <taxon>Pseudomonadati</taxon>
        <taxon>Pseudomonadota</taxon>
        <taxon>Alphaproteobacteria</taxon>
        <taxon>Caulobacterales</taxon>
        <taxon>Caulobacteraceae</taxon>
        <taxon>Caulobacter</taxon>
    </lineage>
</organism>
<dbReference type="PANTHER" id="PTHR40469:SF2">
    <property type="entry name" value="GALACTOSE-BINDING DOMAIN-LIKE SUPERFAMILY PROTEIN"/>
    <property type="match status" value="1"/>
</dbReference>
<protein>
    <submittedName>
        <fullName evidence="3">Glycosyl hydrolase</fullName>
    </submittedName>
</protein>
<sequence length="347" mass="37978">MTRLLVLIATLLAFALPASAAPKVGQVRVLYLDQSVGFVHAPVTPPKASNGPTLSEVAMAEIGARSGVFTVRSTRDASTITPEILKDIDVLVFYTTGALPIAPATWAAIQDWIKSGQGGFVGLHSATDTGWPYDGPGETYTAFINGKFAGHPWTQGTPITIQALGEAKEPMNQAWPRRFTYAEEIYQYADYDPAKVRVLQAMDFSDMALKRPWFVPITWTRQVGKGRLFYTNLGHTPSTWDDPRYRRQIVDAVRWTAGRLPGAAKPNPNAQALWALRSLLAYAGRPAAEIDQRAMRLAKADPAWLRDAAARSAALRPLWPMKPDSDRAPFEAAYSALLAEVLAKSEA</sequence>
<dbReference type="Pfam" id="PF06283">
    <property type="entry name" value="ThuA"/>
    <property type="match status" value="1"/>
</dbReference>
<reference evidence="3 4" key="1">
    <citation type="submission" date="2017-08" db="EMBL/GenBank/DDBJ databases">
        <title>Infants hospitalized years apart are colonized by the same room-sourced microbial strains.</title>
        <authorList>
            <person name="Brooks B."/>
            <person name="Olm M.R."/>
            <person name="Firek B.A."/>
            <person name="Baker R."/>
            <person name="Thomas B.C."/>
            <person name="Morowitz M.J."/>
            <person name="Banfield J.F."/>
        </authorList>
    </citation>
    <scope>NUCLEOTIDE SEQUENCE [LARGE SCALE GENOMIC DNA]</scope>
    <source>
        <strain evidence="3">S2_003_000_R2_4</strain>
    </source>
</reference>
<dbReference type="PROSITE" id="PS01159">
    <property type="entry name" value="WW_DOMAIN_1"/>
    <property type="match status" value="1"/>
</dbReference>
<evidence type="ECO:0000313" key="4">
    <source>
        <dbReference type="Proteomes" id="UP000249393"/>
    </source>
</evidence>
<gene>
    <name evidence="3" type="ORF">DI526_03845</name>
</gene>
<dbReference type="SUPFAM" id="SSF52317">
    <property type="entry name" value="Class I glutamine amidotransferase-like"/>
    <property type="match status" value="1"/>
</dbReference>
<accession>A0A2W5VAM2</accession>
<comment type="caution">
    <text evidence="3">The sequence shown here is derived from an EMBL/GenBank/DDBJ whole genome shotgun (WGS) entry which is preliminary data.</text>
</comment>
<dbReference type="InterPro" id="IPR001202">
    <property type="entry name" value="WW_dom"/>
</dbReference>
<dbReference type="GO" id="GO:0016787">
    <property type="term" value="F:hydrolase activity"/>
    <property type="evidence" value="ECO:0007669"/>
    <property type="project" value="UniProtKB-KW"/>
</dbReference>
<evidence type="ECO:0000313" key="3">
    <source>
        <dbReference type="EMBL" id="PZR36312.1"/>
    </source>
</evidence>
<dbReference type="AlphaFoldDB" id="A0A2W5VAM2"/>
<evidence type="ECO:0000259" key="2">
    <source>
        <dbReference type="PROSITE" id="PS01159"/>
    </source>
</evidence>
<keyword evidence="3" id="KW-0378">Hydrolase</keyword>
<dbReference type="RefSeq" id="WP_304274240.1">
    <property type="nucleotide sequence ID" value="NZ_QFQZ01000007.1"/>
</dbReference>
<dbReference type="EMBL" id="QFQZ01000007">
    <property type="protein sequence ID" value="PZR36312.1"/>
    <property type="molecule type" value="Genomic_DNA"/>
</dbReference>
<name>A0A2W5VAM2_9CAUL</name>
<proteinExistence type="predicted"/>
<dbReference type="InterPro" id="IPR029010">
    <property type="entry name" value="ThuA-like"/>
</dbReference>
<dbReference type="PANTHER" id="PTHR40469">
    <property type="entry name" value="SECRETED GLYCOSYL HYDROLASE"/>
    <property type="match status" value="1"/>
</dbReference>
<dbReference type="InterPro" id="IPR029062">
    <property type="entry name" value="Class_I_gatase-like"/>
</dbReference>
<feature type="chain" id="PRO_5015956929" evidence="1">
    <location>
        <begin position="21"/>
        <end position="347"/>
    </location>
</feature>